<dbReference type="SUPFAM" id="SSF52200">
    <property type="entry name" value="Toll/Interleukin receptor TIR domain"/>
    <property type="match status" value="1"/>
</dbReference>
<dbReference type="GO" id="GO:0007165">
    <property type="term" value="P:signal transduction"/>
    <property type="evidence" value="ECO:0007669"/>
    <property type="project" value="InterPro"/>
</dbReference>
<dbReference type="InterPro" id="IPR035897">
    <property type="entry name" value="Toll_tir_struct_dom_sf"/>
</dbReference>
<dbReference type="EMBL" id="REGN01009510">
    <property type="protein sequence ID" value="RNA01000.1"/>
    <property type="molecule type" value="Genomic_DNA"/>
</dbReference>
<protein>
    <recommendedName>
        <fullName evidence="1">TIR domain-containing protein</fullName>
    </recommendedName>
</protein>
<organism evidence="2 3">
    <name type="scientific">Brachionus plicatilis</name>
    <name type="common">Marine rotifer</name>
    <name type="synonym">Brachionus muelleri</name>
    <dbReference type="NCBI Taxonomy" id="10195"/>
    <lineage>
        <taxon>Eukaryota</taxon>
        <taxon>Metazoa</taxon>
        <taxon>Spiralia</taxon>
        <taxon>Gnathifera</taxon>
        <taxon>Rotifera</taxon>
        <taxon>Eurotatoria</taxon>
        <taxon>Monogononta</taxon>
        <taxon>Pseudotrocha</taxon>
        <taxon>Ploima</taxon>
        <taxon>Brachionidae</taxon>
        <taxon>Brachionus</taxon>
    </lineage>
</organism>
<dbReference type="STRING" id="10195.A0A3M7PPL9"/>
<name>A0A3M7PPL9_BRAPC</name>
<evidence type="ECO:0000259" key="1">
    <source>
        <dbReference type="PROSITE" id="PS50104"/>
    </source>
</evidence>
<dbReference type="Gene3D" id="3.40.50.10140">
    <property type="entry name" value="Toll/interleukin-1 receptor homology (TIR) domain"/>
    <property type="match status" value="1"/>
</dbReference>
<dbReference type="Pfam" id="PF13676">
    <property type="entry name" value="TIR_2"/>
    <property type="match status" value="1"/>
</dbReference>
<dbReference type="OrthoDB" id="9978456at2759"/>
<sequence length="628" mass="72348">MKPDIKANLDNFTESLMRKFDFLSTRKDFMDLFIDKDYMQMTKKLFSANLQNFDKFEFINLACDLKFTKSIISGLNSCHEALKSSATNSNNQNKIYSSAAMLVSIIQTFSYYSAKFCTDFYQSNGLEVLFKYLNDKILISKYKSMANSNSCSIEVKKLVKGILNSLVNLSRSYSSFRNEWKKENSTFLILNLSSELANIEDSQLSCYIILAKISEEDEISKLQNLKIILPGIISIINQMAINLEKNKNVVRTKVQLSEMEVAEEVSKVSIGSTSWHLIDLLEALYSSAINDSIKESIYFEFQMKNGLRKIIFFGNQTEVNYALKLLWQLCFNIKIAEDVQNDQELLKLIQKYASKARCSENLKKNSTGCVWIINKKSLFKQNNVSQTESQVIAVKNQKKHIMISYNRDSRDLCLKIKKDLEKNGHKIWIDVENIHGSSLEAMAKAIEESQCVLMCMTEKYKQSSNCRAEAEYAFQLNKPIIPLIMQQNYKPDGWLGIILGSKIFVNFTKYEYDECLKRVNHEIDKLFKPKTEVAPPGAGLMAIPYQTDQNLVQDWNEQQVEKWFKEKNFNEIILKNVLPSDGKNLKQLHEMLLGAPEFFYTSISSKGSIPTRDILFFSNELKNLFNNE</sequence>
<dbReference type="Proteomes" id="UP000276133">
    <property type="component" value="Unassembled WGS sequence"/>
</dbReference>
<keyword evidence="3" id="KW-1185">Reference proteome</keyword>
<feature type="domain" description="TIR" evidence="1">
    <location>
        <begin position="397"/>
        <end position="530"/>
    </location>
</feature>
<proteinExistence type="predicted"/>
<evidence type="ECO:0000313" key="2">
    <source>
        <dbReference type="EMBL" id="RNA01000.1"/>
    </source>
</evidence>
<reference evidence="2 3" key="1">
    <citation type="journal article" date="2018" name="Sci. Rep.">
        <title>Genomic signatures of local adaptation to the degree of environmental predictability in rotifers.</title>
        <authorList>
            <person name="Franch-Gras L."/>
            <person name="Hahn C."/>
            <person name="Garcia-Roger E.M."/>
            <person name="Carmona M.J."/>
            <person name="Serra M."/>
            <person name="Gomez A."/>
        </authorList>
    </citation>
    <scope>NUCLEOTIDE SEQUENCE [LARGE SCALE GENOMIC DNA]</scope>
    <source>
        <strain evidence="2">HYR1</strain>
    </source>
</reference>
<comment type="caution">
    <text evidence="2">The sequence shown here is derived from an EMBL/GenBank/DDBJ whole genome shotgun (WGS) entry which is preliminary data.</text>
</comment>
<accession>A0A3M7PPL9</accession>
<dbReference type="PANTHER" id="PTHR46270:SF2">
    <property type="entry name" value="TIR DOMAIN-CONTAINING PROTEIN"/>
    <property type="match status" value="1"/>
</dbReference>
<dbReference type="InterPro" id="IPR000157">
    <property type="entry name" value="TIR_dom"/>
</dbReference>
<gene>
    <name evidence="2" type="ORF">BpHYR1_043721</name>
</gene>
<dbReference type="PROSITE" id="PS50104">
    <property type="entry name" value="TIR"/>
    <property type="match status" value="1"/>
</dbReference>
<evidence type="ECO:0000313" key="3">
    <source>
        <dbReference type="Proteomes" id="UP000276133"/>
    </source>
</evidence>
<dbReference type="AlphaFoldDB" id="A0A3M7PPL9"/>
<dbReference type="PANTHER" id="PTHR46270">
    <property type="entry name" value="ARMADILLO-TYPE FOLD-RELATED"/>
    <property type="match status" value="1"/>
</dbReference>